<dbReference type="KEGG" id="tva:4767346"/>
<dbReference type="OrthoDB" id="10509004at2759"/>
<proteinExistence type="predicted"/>
<dbReference type="Proteomes" id="UP000001542">
    <property type="component" value="Unassembled WGS sequence"/>
</dbReference>
<dbReference type="InParanoid" id="A2ED72"/>
<protein>
    <submittedName>
        <fullName evidence="1">Uncharacterized protein</fullName>
    </submittedName>
</protein>
<dbReference type="AlphaFoldDB" id="A2ED72"/>
<evidence type="ECO:0000313" key="2">
    <source>
        <dbReference type="Proteomes" id="UP000001542"/>
    </source>
</evidence>
<gene>
    <name evidence="1" type="ORF">TVAG_420490</name>
</gene>
<evidence type="ECO:0000313" key="1">
    <source>
        <dbReference type="EMBL" id="EAY09427.1"/>
    </source>
</evidence>
<dbReference type="RefSeq" id="XP_001321650.1">
    <property type="nucleotide sequence ID" value="XM_001321615.1"/>
</dbReference>
<sequence length="251" mass="28753">MLEQIAPVQATFSNDVNDIFHDRRLSDLLPADFIRQIGFDPDQYIFQTTPQSRMRRRRTEPTLTLFDPAPVPSRRRSEVTDIMYGQMNMAQGQSLIAQLPQMPPGTKFYCYEVRLSDFIIHAYSFQQLNWEKGSGVFIRDGRYIRYGQITKNLQIKDTDPNALQIVGQDIKGAVGDFIYGVNQIAQKIVPNLILQSGSKVKFISVEIVSYQARSLIRVKVTNADDPYLLYVMQKLIYIFGPPVEVYDDLSA</sequence>
<dbReference type="VEuPathDB" id="TrichDB:TVAG_420490"/>
<reference evidence="1" key="2">
    <citation type="journal article" date="2007" name="Science">
        <title>Draft genome sequence of the sexually transmitted pathogen Trichomonas vaginalis.</title>
        <authorList>
            <person name="Carlton J.M."/>
            <person name="Hirt R.P."/>
            <person name="Silva J.C."/>
            <person name="Delcher A.L."/>
            <person name="Schatz M."/>
            <person name="Zhao Q."/>
            <person name="Wortman J.R."/>
            <person name="Bidwell S.L."/>
            <person name="Alsmark U.C.M."/>
            <person name="Besteiro S."/>
            <person name="Sicheritz-Ponten T."/>
            <person name="Noel C.J."/>
            <person name="Dacks J.B."/>
            <person name="Foster P.G."/>
            <person name="Simillion C."/>
            <person name="Van de Peer Y."/>
            <person name="Miranda-Saavedra D."/>
            <person name="Barton G.J."/>
            <person name="Westrop G.D."/>
            <person name="Mueller S."/>
            <person name="Dessi D."/>
            <person name="Fiori P.L."/>
            <person name="Ren Q."/>
            <person name="Paulsen I."/>
            <person name="Zhang H."/>
            <person name="Bastida-Corcuera F.D."/>
            <person name="Simoes-Barbosa A."/>
            <person name="Brown M.T."/>
            <person name="Hayes R.D."/>
            <person name="Mukherjee M."/>
            <person name="Okumura C.Y."/>
            <person name="Schneider R."/>
            <person name="Smith A.J."/>
            <person name="Vanacova S."/>
            <person name="Villalvazo M."/>
            <person name="Haas B.J."/>
            <person name="Pertea M."/>
            <person name="Feldblyum T.V."/>
            <person name="Utterback T.R."/>
            <person name="Shu C.L."/>
            <person name="Osoegawa K."/>
            <person name="de Jong P.J."/>
            <person name="Hrdy I."/>
            <person name="Horvathova L."/>
            <person name="Zubacova Z."/>
            <person name="Dolezal P."/>
            <person name="Malik S.B."/>
            <person name="Logsdon J.M. Jr."/>
            <person name="Henze K."/>
            <person name="Gupta A."/>
            <person name="Wang C.C."/>
            <person name="Dunne R.L."/>
            <person name="Upcroft J.A."/>
            <person name="Upcroft P."/>
            <person name="White O."/>
            <person name="Salzberg S.L."/>
            <person name="Tang P."/>
            <person name="Chiu C.-H."/>
            <person name="Lee Y.-S."/>
            <person name="Embley T.M."/>
            <person name="Coombs G.H."/>
            <person name="Mottram J.C."/>
            <person name="Tachezy J."/>
            <person name="Fraser-Liggett C.M."/>
            <person name="Johnson P.J."/>
        </authorList>
    </citation>
    <scope>NUCLEOTIDE SEQUENCE [LARGE SCALE GENOMIC DNA]</scope>
    <source>
        <strain evidence="1">G3</strain>
    </source>
</reference>
<keyword evidence="2" id="KW-1185">Reference proteome</keyword>
<organism evidence="1 2">
    <name type="scientific">Trichomonas vaginalis (strain ATCC PRA-98 / G3)</name>
    <dbReference type="NCBI Taxonomy" id="412133"/>
    <lineage>
        <taxon>Eukaryota</taxon>
        <taxon>Metamonada</taxon>
        <taxon>Parabasalia</taxon>
        <taxon>Trichomonadida</taxon>
        <taxon>Trichomonadidae</taxon>
        <taxon>Trichomonas</taxon>
    </lineage>
</organism>
<accession>A2ED72</accession>
<dbReference type="VEuPathDB" id="TrichDB:TVAGG3_0425170"/>
<dbReference type="EMBL" id="DS113358">
    <property type="protein sequence ID" value="EAY09427.1"/>
    <property type="molecule type" value="Genomic_DNA"/>
</dbReference>
<reference evidence="1" key="1">
    <citation type="submission" date="2006-10" db="EMBL/GenBank/DDBJ databases">
        <authorList>
            <person name="Amadeo P."/>
            <person name="Zhao Q."/>
            <person name="Wortman J."/>
            <person name="Fraser-Liggett C."/>
            <person name="Carlton J."/>
        </authorList>
    </citation>
    <scope>NUCLEOTIDE SEQUENCE</scope>
    <source>
        <strain evidence="1">G3</strain>
    </source>
</reference>
<name>A2ED72_TRIV3</name>